<dbReference type="Proteomes" id="UP000423413">
    <property type="component" value="Chromosome"/>
</dbReference>
<accession>A0AAE6UNF4</accession>
<dbReference type="EMBL" id="CP046441">
    <property type="protein sequence ID" value="QGT84044.1"/>
    <property type="molecule type" value="Genomic_DNA"/>
</dbReference>
<reference evidence="1 2" key="1">
    <citation type="submission" date="2019-11" db="EMBL/GenBank/DDBJ databases">
        <title>Complete genome sequence of Pseudomonas syringae pv. coronafaciens isolate B19001 originated in imported oat cereal.</title>
        <authorList>
            <person name="Kim S.M."/>
            <person name="Lee B.C."/>
            <person name="Seo S.J."/>
            <person name="Lee J.E."/>
            <person name="Choi N.J."/>
            <person name="Park J.H."/>
        </authorList>
    </citation>
    <scope>NUCLEOTIDE SEQUENCE [LARGE SCALE GENOMIC DNA]</scope>
    <source>
        <strain evidence="1 2">B19001</strain>
    </source>
</reference>
<dbReference type="RefSeq" id="WP_122354812.1">
    <property type="nucleotide sequence ID" value="NZ_CP046441.1"/>
</dbReference>
<dbReference type="NCBIfam" id="TIGR03696">
    <property type="entry name" value="Rhs_assc_core"/>
    <property type="match status" value="1"/>
</dbReference>
<name>A0AAE6UNF4_9PSED</name>
<protein>
    <submittedName>
        <fullName evidence="1">RHS repeat-associated core domain-containing protein</fullName>
    </submittedName>
</protein>
<dbReference type="AlphaFoldDB" id="A0AAE6UNF4"/>
<dbReference type="InterPro" id="IPR022385">
    <property type="entry name" value="Rhs_assc_core"/>
</dbReference>
<dbReference type="Gene3D" id="2.180.10.10">
    <property type="entry name" value="RHS repeat-associated core"/>
    <property type="match status" value="1"/>
</dbReference>
<evidence type="ECO:0000313" key="2">
    <source>
        <dbReference type="Proteomes" id="UP000423413"/>
    </source>
</evidence>
<sequence>MSSPEVLQLGLYRYDALDRLASVVPAGQEVVRRFYLENRLTTAIQGISQNSIVQAKHLLLAVRRAEANRVLFDLLATDQASSVLHKLESKRHQAFAYSPYGTRSSSTSSAGLPGFKGNTIDPVTGHYLLGNGARAFSPTLMRFNSPHTLSPFKAGGLNSYAYCLGDPVNYSDPTGHIPVSGFLAMAFTHAKRLRVPGALNINIGEVIGAARQAMTRNTGFSGKMTGGRKFLDEGLNGLDKNHAFVNKLYSVNKNLASHGDNGLSMLQASHYLHLARSVNAGKMSNAGAHAAAAATWVPQILDPRTRSNGIVGAVFNAFGAFGEGVNDHGLLKRGLALSNSPPRMARNIRSAPRTP</sequence>
<gene>
    <name evidence="1" type="ORF">GMO17_24305</name>
</gene>
<dbReference type="SUPFAM" id="SSF56399">
    <property type="entry name" value="ADP-ribosylation"/>
    <property type="match status" value="1"/>
</dbReference>
<evidence type="ECO:0000313" key="1">
    <source>
        <dbReference type="EMBL" id="QGT84044.1"/>
    </source>
</evidence>
<organism evidence="1 2">
    <name type="scientific">Pseudomonas coronafaciens pv. coronafaciens</name>
    <dbReference type="NCBI Taxonomy" id="235275"/>
    <lineage>
        <taxon>Bacteria</taxon>
        <taxon>Pseudomonadati</taxon>
        <taxon>Pseudomonadota</taxon>
        <taxon>Gammaproteobacteria</taxon>
        <taxon>Pseudomonadales</taxon>
        <taxon>Pseudomonadaceae</taxon>
        <taxon>Pseudomonas</taxon>
        <taxon>Pseudomonas coronafaciens</taxon>
    </lineage>
</organism>
<proteinExistence type="predicted"/>